<comment type="caution">
    <text evidence="3">The sequence shown here is derived from an EMBL/GenBank/DDBJ whole genome shotgun (WGS) entry which is preliminary data.</text>
</comment>
<accession>A0ABY2QGJ0</accession>
<dbReference type="InterPro" id="IPR001633">
    <property type="entry name" value="EAL_dom"/>
</dbReference>
<dbReference type="SUPFAM" id="SSF141868">
    <property type="entry name" value="EAL domain-like"/>
    <property type="match status" value="1"/>
</dbReference>
<dbReference type="Gene3D" id="3.30.70.270">
    <property type="match status" value="1"/>
</dbReference>
<dbReference type="PROSITE" id="PS50887">
    <property type="entry name" value="GGDEF"/>
    <property type="match status" value="1"/>
</dbReference>
<dbReference type="InterPro" id="IPR050706">
    <property type="entry name" value="Cyclic-di-GMP_PDE-like"/>
</dbReference>
<dbReference type="Pfam" id="PF00990">
    <property type="entry name" value="GGDEF"/>
    <property type="match status" value="1"/>
</dbReference>
<evidence type="ECO:0000313" key="4">
    <source>
        <dbReference type="Proteomes" id="UP000308038"/>
    </source>
</evidence>
<dbReference type="Proteomes" id="UP000308038">
    <property type="component" value="Unassembled WGS sequence"/>
</dbReference>
<dbReference type="PROSITE" id="PS50883">
    <property type="entry name" value="EAL"/>
    <property type="match status" value="1"/>
</dbReference>
<protein>
    <submittedName>
        <fullName evidence="3">EAL domain-containing protein</fullName>
    </submittedName>
</protein>
<dbReference type="PANTHER" id="PTHR33121:SF79">
    <property type="entry name" value="CYCLIC DI-GMP PHOSPHODIESTERASE PDED-RELATED"/>
    <property type="match status" value="1"/>
</dbReference>
<gene>
    <name evidence="3" type="ORF">E5988_12015</name>
</gene>
<dbReference type="SUPFAM" id="SSF55073">
    <property type="entry name" value="Nucleotide cyclase"/>
    <property type="match status" value="1"/>
</dbReference>
<dbReference type="CDD" id="cd01948">
    <property type="entry name" value="EAL"/>
    <property type="match status" value="1"/>
</dbReference>
<dbReference type="InterPro" id="IPR035919">
    <property type="entry name" value="EAL_sf"/>
</dbReference>
<dbReference type="Pfam" id="PF00563">
    <property type="entry name" value="EAL"/>
    <property type="match status" value="1"/>
</dbReference>
<dbReference type="SMART" id="SM00267">
    <property type="entry name" value="GGDEF"/>
    <property type="match status" value="1"/>
</dbReference>
<reference evidence="3 4" key="1">
    <citation type="submission" date="2019-04" db="EMBL/GenBank/DDBJ databases">
        <title>Microbes associate with the intestines of laboratory mice.</title>
        <authorList>
            <person name="Navarre W."/>
            <person name="Wong E."/>
            <person name="Huang K.C."/>
            <person name="Tropini C."/>
            <person name="Ng K."/>
            <person name="Yu B."/>
        </authorList>
    </citation>
    <scope>NUCLEOTIDE SEQUENCE [LARGE SCALE GENOMIC DNA]</scope>
    <source>
        <strain evidence="3 4">NM83_B4-11</strain>
    </source>
</reference>
<feature type="domain" description="GGDEF" evidence="2">
    <location>
        <begin position="130"/>
        <end position="260"/>
    </location>
</feature>
<dbReference type="PANTHER" id="PTHR33121">
    <property type="entry name" value="CYCLIC DI-GMP PHOSPHODIESTERASE PDEF"/>
    <property type="match status" value="1"/>
</dbReference>
<dbReference type="InterPro" id="IPR029787">
    <property type="entry name" value="Nucleotide_cyclase"/>
</dbReference>
<evidence type="ECO:0000313" key="3">
    <source>
        <dbReference type="EMBL" id="THG39400.1"/>
    </source>
</evidence>
<keyword evidence="4" id="KW-1185">Reference proteome</keyword>
<feature type="domain" description="EAL" evidence="1">
    <location>
        <begin position="266"/>
        <end position="523"/>
    </location>
</feature>
<dbReference type="InterPro" id="IPR043128">
    <property type="entry name" value="Rev_trsase/Diguanyl_cyclase"/>
</dbReference>
<dbReference type="Gene3D" id="3.20.20.450">
    <property type="entry name" value="EAL domain"/>
    <property type="match status" value="1"/>
</dbReference>
<dbReference type="SMART" id="SM00052">
    <property type="entry name" value="EAL"/>
    <property type="match status" value="1"/>
</dbReference>
<organism evidence="3 4">
    <name type="scientific">Sphingomonas olei</name>
    <dbReference type="NCBI Taxonomy" id="1886787"/>
    <lineage>
        <taxon>Bacteria</taxon>
        <taxon>Pseudomonadati</taxon>
        <taxon>Pseudomonadota</taxon>
        <taxon>Alphaproteobacteria</taxon>
        <taxon>Sphingomonadales</taxon>
        <taxon>Sphingomonadaceae</taxon>
        <taxon>Sphingomonas</taxon>
    </lineage>
</organism>
<sequence>MAEVALGSGCEPLTDLVRSLGWQAGGDTADVRMIDAAAGAEAVATEGLVAARARAALVVLLAREEEAAAAYDAGATHVCLSGADDAALTVTLRFAARHARRLRGAGQFRRAGEPSDGGVERFLEALRPDTPAAVAVISISRFDAVNVAYGRAAGDSLLHQAGARLALTLPKTAVMERDNGAGFIVALREEDDAASARIAAMEIALGQRFSLGEEEASVGARIGLAHRIPGESAESLVRRARDALALASIGEGAAVRIAAAPLAGNGIDLAADLHRAMDRGEIDILFQPQVHMTGDQASDRIVGVEALARWEHPRHGVLGASTLFAAAARAGLGLPLSEHIQSLALRRAGAWGGALAGLRVAVNVTATDLARTDFTEHFLAMIARAGIAPDRVTAEVTESGLVTDLPLAARRLQQLRDAGLRVAIDDFGTGYSSLAYLKALPLDYLKIDRSITQDIMGGPRARVVVSGVIAIAAGLGLCTIAEGVESVAERDLLAAEGCDLYQGFLRAGPVDEPTLALLVEGESA</sequence>
<dbReference type="RefSeq" id="WP_136451809.1">
    <property type="nucleotide sequence ID" value="NZ_SSTI01000008.1"/>
</dbReference>
<dbReference type="EMBL" id="SSTI01000008">
    <property type="protein sequence ID" value="THG39400.1"/>
    <property type="molecule type" value="Genomic_DNA"/>
</dbReference>
<dbReference type="InterPro" id="IPR000160">
    <property type="entry name" value="GGDEF_dom"/>
</dbReference>
<evidence type="ECO:0000259" key="1">
    <source>
        <dbReference type="PROSITE" id="PS50883"/>
    </source>
</evidence>
<name>A0ABY2QGJ0_9SPHN</name>
<proteinExistence type="predicted"/>
<evidence type="ECO:0000259" key="2">
    <source>
        <dbReference type="PROSITE" id="PS50887"/>
    </source>
</evidence>